<feature type="binding site" evidence="13">
    <location>
        <position position="69"/>
    </location>
    <ligand>
        <name>[4Fe-4S] cluster</name>
        <dbReference type="ChEBI" id="CHEBI:49883"/>
        <label>1</label>
    </ligand>
</feature>
<reference evidence="17 18" key="1">
    <citation type="journal article" date="2012" name="J. Bacteriol.">
        <title>Genome Sequence of Galbibacter marinum Type Strain ck-I2-15.</title>
        <authorList>
            <person name="Lai Q."/>
            <person name="Li C."/>
            <person name="Shao Z."/>
        </authorList>
    </citation>
    <scope>NUCLEOTIDE SEQUENCE [LARGE SCALE GENOMIC DNA]</scope>
    <source>
        <strain evidence="18">ck-I2-15</strain>
    </source>
</reference>
<dbReference type="SFLD" id="SFLDS00029">
    <property type="entry name" value="Radical_SAM"/>
    <property type="match status" value="1"/>
</dbReference>
<feature type="binding site" evidence="13">
    <location>
        <position position="182"/>
    </location>
    <ligand>
        <name>[4Fe-4S] cluster</name>
        <dbReference type="ChEBI" id="CHEBI:49883"/>
        <label>2</label>
        <note>4Fe-4S-S-AdoMet</note>
    </ligand>
</feature>
<dbReference type="NCBIfam" id="TIGR00089">
    <property type="entry name" value="MiaB/RimO family radical SAM methylthiotransferase"/>
    <property type="match status" value="1"/>
</dbReference>
<evidence type="ECO:0000256" key="8">
    <source>
        <dbReference type="ARBA" id="ARBA00023014"/>
    </source>
</evidence>
<dbReference type="RefSeq" id="WP_008990853.1">
    <property type="nucleotide sequence ID" value="NZ_AMSG01000004.1"/>
</dbReference>
<dbReference type="SFLD" id="SFLDF00413">
    <property type="entry name" value="CDK5RAP1"/>
    <property type="match status" value="1"/>
</dbReference>
<evidence type="ECO:0000256" key="7">
    <source>
        <dbReference type="ARBA" id="ARBA00023004"/>
    </source>
</evidence>
<dbReference type="SFLD" id="SFLDF00273">
    <property type="entry name" value="(dimethylallyl)adenosine_tRNA"/>
    <property type="match status" value="1"/>
</dbReference>
<accession>K2P4C2</accession>
<comment type="similarity">
    <text evidence="13">Belongs to the methylthiotransferase family. MiaB subfamily.</text>
</comment>
<dbReference type="FunFam" id="3.40.50.12160:FF:000003">
    <property type="entry name" value="CDK5 regulatory subunit-associated protein 1"/>
    <property type="match status" value="1"/>
</dbReference>
<evidence type="ECO:0000256" key="4">
    <source>
        <dbReference type="ARBA" id="ARBA00022679"/>
    </source>
</evidence>
<dbReference type="PROSITE" id="PS51918">
    <property type="entry name" value="RADICAL_SAM"/>
    <property type="match status" value="1"/>
</dbReference>
<keyword evidence="4 13" id="KW-0808">Transferase</keyword>
<dbReference type="NCBIfam" id="TIGR01574">
    <property type="entry name" value="miaB-methiolase"/>
    <property type="match status" value="1"/>
</dbReference>
<dbReference type="Gene3D" id="3.40.50.12160">
    <property type="entry name" value="Methylthiotransferase, N-terminal domain"/>
    <property type="match status" value="1"/>
</dbReference>
<dbReference type="InterPro" id="IPR007197">
    <property type="entry name" value="rSAM"/>
</dbReference>
<dbReference type="EC" id="2.8.4.3" evidence="9 13"/>
<dbReference type="SMART" id="SM00729">
    <property type="entry name" value="Elp3"/>
    <property type="match status" value="1"/>
</dbReference>
<dbReference type="SFLD" id="SFLDG01061">
    <property type="entry name" value="methylthiotransferase"/>
    <property type="match status" value="1"/>
</dbReference>
<dbReference type="InterPro" id="IPR038135">
    <property type="entry name" value="Methylthiotransferase_N_sf"/>
</dbReference>
<comment type="subunit">
    <text evidence="13">Monomer.</text>
</comment>
<dbReference type="CDD" id="cd01335">
    <property type="entry name" value="Radical_SAM"/>
    <property type="match status" value="1"/>
</dbReference>
<protein>
    <recommendedName>
        <fullName evidence="10 13">tRNA-2-methylthio-N(6)-dimethylallyladenosine synthase</fullName>
        <ecNumber evidence="9 13">2.8.4.3</ecNumber>
    </recommendedName>
    <alternativeName>
        <fullName evidence="12 13">(Dimethylallyl)adenosine tRNA methylthiotransferase MiaB</fullName>
    </alternativeName>
    <alternativeName>
        <fullName evidence="11 13">tRNA-i(6)A37 methylthiotransferase</fullName>
    </alternativeName>
</protein>
<dbReference type="Proteomes" id="UP000007364">
    <property type="component" value="Unassembled WGS sequence"/>
</dbReference>
<dbReference type="InterPro" id="IPR023404">
    <property type="entry name" value="rSAM_horseshoe"/>
</dbReference>
<dbReference type="OrthoDB" id="9805215at2"/>
<dbReference type="AlphaFoldDB" id="K2P4C2"/>
<dbReference type="InterPro" id="IPR002792">
    <property type="entry name" value="TRAM_dom"/>
</dbReference>
<comment type="cofactor">
    <cofactor evidence="13">
        <name>[4Fe-4S] cluster</name>
        <dbReference type="ChEBI" id="CHEBI:49883"/>
    </cofactor>
    <text evidence="13">Binds 2 [4Fe-4S] clusters. One cluster is coordinated with 3 cysteines and an exchangeable S-adenosyl-L-methionine.</text>
</comment>
<comment type="subcellular location">
    <subcellularLocation>
        <location evidence="13">Cytoplasm</location>
    </subcellularLocation>
</comment>
<feature type="domain" description="TRAM" evidence="14">
    <location>
        <begin position="413"/>
        <end position="476"/>
    </location>
</feature>
<evidence type="ECO:0000256" key="5">
    <source>
        <dbReference type="ARBA" id="ARBA00022691"/>
    </source>
</evidence>
<dbReference type="GO" id="GO:0046872">
    <property type="term" value="F:metal ion binding"/>
    <property type="evidence" value="ECO:0007669"/>
    <property type="project" value="UniProtKB-KW"/>
</dbReference>
<evidence type="ECO:0000256" key="9">
    <source>
        <dbReference type="ARBA" id="ARBA00033765"/>
    </source>
</evidence>
<dbReference type="InterPro" id="IPR006463">
    <property type="entry name" value="MiaB_methiolase"/>
</dbReference>
<keyword evidence="18" id="KW-1185">Reference proteome</keyword>
<dbReference type="InterPro" id="IPR013848">
    <property type="entry name" value="Methylthiotransferase_N"/>
</dbReference>
<dbReference type="PATRIC" id="fig|555500.3.peg.1015"/>
<evidence type="ECO:0000313" key="18">
    <source>
        <dbReference type="Proteomes" id="UP000007364"/>
    </source>
</evidence>
<keyword evidence="2 13" id="KW-0004">4Fe-4S</keyword>
<evidence type="ECO:0000256" key="11">
    <source>
        <dbReference type="ARBA" id="ARBA00080698"/>
    </source>
</evidence>
<feature type="domain" description="Radical SAM core" evidence="16">
    <location>
        <begin position="164"/>
        <end position="411"/>
    </location>
</feature>
<dbReference type="Gene3D" id="3.80.30.20">
    <property type="entry name" value="tm_1862 like domain"/>
    <property type="match status" value="1"/>
</dbReference>
<dbReference type="InterPro" id="IPR020612">
    <property type="entry name" value="Methylthiotransferase_CS"/>
</dbReference>
<dbReference type="FunFam" id="3.80.30.20:FF:000001">
    <property type="entry name" value="tRNA-2-methylthio-N(6)-dimethylallyladenosine synthase 2"/>
    <property type="match status" value="1"/>
</dbReference>
<comment type="catalytic activity">
    <reaction evidence="13">
        <text>N(6)-dimethylallyladenosine(37) in tRNA + (sulfur carrier)-SH + AH2 + 2 S-adenosyl-L-methionine = 2-methylsulfanyl-N(6)-dimethylallyladenosine(37) in tRNA + (sulfur carrier)-H + 5'-deoxyadenosine + L-methionine + A + S-adenosyl-L-homocysteine + 2 H(+)</text>
        <dbReference type="Rhea" id="RHEA:37067"/>
        <dbReference type="Rhea" id="RHEA-COMP:10375"/>
        <dbReference type="Rhea" id="RHEA-COMP:10376"/>
        <dbReference type="Rhea" id="RHEA-COMP:14737"/>
        <dbReference type="Rhea" id="RHEA-COMP:14739"/>
        <dbReference type="ChEBI" id="CHEBI:13193"/>
        <dbReference type="ChEBI" id="CHEBI:15378"/>
        <dbReference type="ChEBI" id="CHEBI:17319"/>
        <dbReference type="ChEBI" id="CHEBI:17499"/>
        <dbReference type="ChEBI" id="CHEBI:29917"/>
        <dbReference type="ChEBI" id="CHEBI:57844"/>
        <dbReference type="ChEBI" id="CHEBI:57856"/>
        <dbReference type="ChEBI" id="CHEBI:59789"/>
        <dbReference type="ChEBI" id="CHEBI:64428"/>
        <dbReference type="ChEBI" id="CHEBI:74415"/>
        <dbReference type="ChEBI" id="CHEBI:74417"/>
        <dbReference type="EC" id="2.8.4.3"/>
    </reaction>
</comment>
<evidence type="ECO:0000256" key="12">
    <source>
        <dbReference type="ARBA" id="ARBA00081141"/>
    </source>
</evidence>
<dbReference type="SUPFAM" id="SSF102114">
    <property type="entry name" value="Radical SAM enzymes"/>
    <property type="match status" value="1"/>
</dbReference>
<gene>
    <name evidence="13" type="primary">miaB</name>
    <name evidence="17" type="ORF">I215_04905</name>
</gene>
<keyword evidence="8 13" id="KW-0411">Iron-sulfur</keyword>
<keyword evidence="5 13" id="KW-0949">S-adenosyl-L-methionine</keyword>
<feature type="binding site" evidence="13">
    <location>
        <position position="185"/>
    </location>
    <ligand>
        <name>[4Fe-4S] cluster</name>
        <dbReference type="ChEBI" id="CHEBI:49883"/>
        <label>2</label>
        <note>4Fe-4S-S-AdoMet</note>
    </ligand>
</feature>
<name>K2P4C2_9FLAO</name>
<evidence type="ECO:0000259" key="15">
    <source>
        <dbReference type="PROSITE" id="PS51449"/>
    </source>
</evidence>
<feature type="binding site" evidence="13">
    <location>
        <position position="33"/>
    </location>
    <ligand>
        <name>[4Fe-4S] cluster</name>
        <dbReference type="ChEBI" id="CHEBI:49883"/>
        <label>1</label>
    </ligand>
</feature>
<dbReference type="InterPro" id="IPR058240">
    <property type="entry name" value="rSAM_sf"/>
</dbReference>
<dbReference type="GO" id="GO:0035597">
    <property type="term" value="F:tRNA-2-methylthio-N(6)-dimethylallyladenosine(37) synthase activity"/>
    <property type="evidence" value="ECO:0007669"/>
    <property type="project" value="UniProtKB-EC"/>
</dbReference>
<evidence type="ECO:0000256" key="3">
    <source>
        <dbReference type="ARBA" id="ARBA00022490"/>
    </source>
</evidence>
<sequence>MEKIIDENQQGNSLVLQQNKNNNRKLYIESYGCQMNFSDSEIVASILSKEGFNTTQEMEDADLVLVNTCSIRDKAEQTIRKRLEKFNAVKRINPKMKVGVLGCMAERLKDKFLEEEKIVDLVVGPDAYKDLPNLVQEIDQGRDAVNVILSKEETYGDISPVRLNSNGVSAFVSITRGCDNMCTFCVVPFTRGRERSRDPQSILDEVRDLWDRGFKEITLLGQNVDSYLWYGGGLKKDFAKATDIQKATAVNFANLLELVALAQPKMRIRFSTSNPQDMTLDVIHTMAAHKNICNYIHLPVQSGSDAILKAMNRLHTRAEYFELIDNIRKILPECAISQDMITGFPTETEQDHQDTLSLMEYVKYDFGFMFAYSERPGTLAERKMEDDVPEDVKKRRLTEIINLQQKHSHYRTQQHLGKTEEVLIEGTSKKSDMHWMGRNSQNTVVVFPKENYNVGEFVNVTIKDCTSATLIGEAVGYSDNN</sequence>
<evidence type="ECO:0000256" key="6">
    <source>
        <dbReference type="ARBA" id="ARBA00022723"/>
    </source>
</evidence>
<keyword evidence="3 13" id="KW-0963">Cytoplasm</keyword>
<evidence type="ECO:0000256" key="2">
    <source>
        <dbReference type="ARBA" id="ARBA00022485"/>
    </source>
</evidence>
<dbReference type="PANTHER" id="PTHR43020:SF2">
    <property type="entry name" value="MITOCHONDRIAL TRNA METHYLTHIOTRANSFERASE CDK5RAP1"/>
    <property type="match status" value="1"/>
</dbReference>
<evidence type="ECO:0000259" key="14">
    <source>
        <dbReference type="PROSITE" id="PS50926"/>
    </source>
</evidence>
<dbReference type="Pfam" id="PF04055">
    <property type="entry name" value="Radical_SAM"/>
    <property type="match status" value="1"/>
</dbReference>
<dbReference type="InterPro" id="IPR006638">
    <property type="entry name" value="Elp3/MiaA/NifB-like_rSAM"/>
</dbReference>
<dbReference type="PANTHER" id="PTHR43020">
    <property type="entry name" value="CDK5 REGULATORY SUBUNIT-ASSOCIATED PROTEIN 1"/>
    <property type="match status" value="1"/>
</dbReference>
<keyword evidence="13" id="KW-0819">tRNA processing</keyword>
<organism evidence="17 18">
    <name type="scientific">Galbibacter marinus</name>
    <dbReference type="NCBI Taxonomy" id="555500"/>
    <lineage>
        <taxon>Bacteria</taxon>
        <taxon>Pseudomonadati</taxon>
        <taxon>Bacteroidota</taxon>
        <taxon>Flavobacteriia</taxon>
        <taxon>Flavobacteriales</taxon>
        <taxon>Flavobacteriaceae</taxon>
        <taxon>Galbibacter</taxon>
    </lineage>
</organism>
<dbReference type="PROSITE" id="PS01278">
    <property type="entry name" value="MTTASE_RADICAL"/>
    <property type="match status" value="1"/>
</dbReference>
<keyword evidence="7 13" id="KW-0408">Iron</keyword>
<dbReference type="SFLD" id="SFLDG01082">
    <property type="entry name" value="B12-binding_domain_containing"/>
    <property type="match status" value="1"/>
</dbReference>
<proteinExistence type="inferred from homology"/>
<dbReference type="GO" id="GO:0051539">
    <property type="term" value="F:4 iron, 4 sulfur cluster binding"/>
    <property type="evidence" value="ECO:0007669"/>
    <property type="project" value="UniProtKB-UniRule"/>
</dbReference>
<feature type="domain" description="MTTase N-terminal" evidence="15">
    <location>
        <begin position="24"/>
        <end position="140"/>
    </location>
</feature>
<dbReference type="EMBL" id="AMSG01000004">
    <property type="protein sequence ID" value="EKF55863.1"/>
    <property type="molecule type" value="Genomic_DNA"/>
</dbReference>
<dbReference type="Pfam" id="PF00919">
    <property type="entry name" value="UPF0004"/>
    <property type="match status" value="1"/>
</dbReference>
<dbReference type="GO" id="GO:0005829">
    <property type="term" value="C:cytosol"/>
    <property type="evidence" value="ECO:0007669"/>
    <property type="project" value="TreeGrafter"/>
</dbReference>
<dbReference type="Pfam" id="PF01938">
    <property type="entry name" value="TRAM"/>
    <property type="match status" value="1"/>
</dbReference>
<dbReference type="eggNOG" id="COG0621">
    <property type="taxonomic scope" value="Bacteria"/>
</dbReference>
<feature type="binding site" evidence="13">
    <location>
        <position position="178"/>
    </location>
    <ligand>
        <name>[4Fe-4S] cluster</name>
        <dbReference type="ChEBI" id="CHEBI:49883"/>
        <label>2</label>
        <note>4Fe-4S-S-AdoMet</note>
    </ligand>
</feature>
<evidence type="ECO:0000256" key="10">
    <source>
        <dbReference type="ARBA" id="ARBA00068570"/>
    </source>
</evidence>
<dbReference type="HAMAP" id="MF_01864">
    <property type="entry name" value="tRNA_metthiotr_MiaB"/>
    <property type="match status" value="1"/>
</dbReference>
<comment type="caution">
    <text evidence="17">The sequence shown here is derived from an EMBL/GenBank/DDBJ whole genome shotgun (WGS) entry which is preliminary data.</text>
</comment>
<evidence type="ECO:0000259" key="16">
    <source>
        <dbReference type="PROSITE" id="PS51918"/>
    </source>
</evidence>
<keyword evidence="6 13" id="KW-0479">Metal-binding</keyword>
<dbReference type="InterPro" id="IPR005839">
    <property type="entry name" value="Methylthiotransferase"/>
</dbReference>
<dbReference type="STRING" id="555500.I215_04905"/>
<comment type="function">
    <text evidence="1 13">Catalyzes the methylthiolation of N6-(dimethylallyl)adenosine (i(6)A), leading to the formation of 2-methylthio-N6-(dimethylallyl)adenosine (ms(2)i(6)A) at position 37 in tRNAs that read codons beginning with uridine.</text>
</comment>
<dbReference type="PROSITE" id="PS51449">
    <property type="entry name" value="MTTASE_N"/>
    <property type="match status" value="1"/>
</dbReference>
<evidence type="ECO:0000256" key="1">
    <source>
        <dbReference type="ARBA" id="ARBA00003234"/>
    </source>
</evidence>
<dbReference type="PROSITE" id="PS50926">
    <property type="entry name" value="TRAM"/>
    <property type="match status" value="1"/>
</dbReference>
<evidence type="ECO:0000256" key="13">
    <source>
        <dbReference type="HAMAP-Rule" id="MF_01864"/>
    </source>
</evidence>
<evidence type="ECO:0000313" key="17">
    <source>
        <dbReference type="EMBL" id="EKF55863.1"/>
    </source>
</evidence>
<feature type="binding site" evidence="13">
    <location>
        <position position="103"/>
    </location>
    <ligand>
        <name>[4Fe-4S] cluster</name>
        <dbReference type="ChEBI" id="CHEBI:49883"/>
        <label>1</label>
    </ligand>
</feature>